<reference evidence="3 4" key="1">
    <citation type="submission" date="2014-12" db="EMBL/GenBank/DDBJ databases">
        <title>Draft genome sequences of 29 type strains of Enterococci.</title>
        <authorList>
            <person name="Zhong Z."/>
            <person name="Sun Z."/>
            <person name="Liu W."/>
            <person name="Zhang W."/>
            <person name="Zhang H."/>
        </authorList>
    </citation>
    <scope>NUCLEOTIDE SEQUENCE [LARGE SCALE GENOMIC DNA]</scope>
    <source>
        <strain evidence="3 4">DSM 21207</strain>
    </source>
</reference>
<dbReference type="Proteomes" id="UP000182835">
    <property type="component" value="Unassembled WGS sequence"/>
</dbReference>
<sequence>MSVVKVERQSFVPILLGSDMNVYGMARAFYEEYGIKSTAYASFQLAPTKYSKIVDVNVISGFDQDPVFIDELLKLAQTKYHDPSVKYLLVACGDGYAELLSQHKEELKEHYVFAANDYALFEKLINKVSFYDICEKYQLPYPKTLIITKDMVIDGKLNQELPFDFPVALKPANSVEWLSVDFEGRKKAFIIDNLPEFNMILDRLYKAGYTSEMIAQDFIPGDDSNMRVLNAYVDQNGQTRFMFLGHPLLEDPAPAAVGNYVVIVPDENDEIYQTIKAFLEKINYVGFANFDMKYDRRDGQYKLFEINLRQGRSSFFVTLSGFNLAKYVTEDLVFNSVFRETEYGRKDNPNAKVWLGVPKKVFRQYAKDNADKQYAEKLIKAGRYGTTLFYEKDSSIRRYLLMKYAFHNYVTGFKKYFSEKEG</sequence>
<dbReference type="InterPro" id="IPR011761">
    <property type="entry name" value="ATP-grasp"/>
</dbReference>
<evidence type="ECO:0000256" key="1">
    <source>
        <dbReference type="PROSITE-ProRule" id="PRU00409"/>
    </source>
</evidence>
<evidence type="ECO:0000313" key="3">
    <source>
        <dbReference type="EMBL" id="OJG16357.1"/>
    </source>
</evidence>
<dbReference type="GO" id="GO:0005524">
    <property type="term" value="F:ATP binding"/>
    <property type="evidence" value="ECO:0007669"/>
    <property type="project" value="UniProtKB-UniRule"/>
</dbReference>
<protein>
    <submittedName>
        <fullName evidence="3">ATP-grasp protein</fullName>
    </submittedName>
</protein>
<dbReference type="PROSITE" id="PS50975">
    <property type="entry name" value="ATP_GRASP"/>
    <property type="match status" value="1"/>
</dbReference>
<keyword evidence="1" id="KW-0067">ATP-binding</keyword>
<proteinExistence type="predicted"/>
<dbReference type="AlphaFoldDB" id="A0A1L8R9E1"/>
<dbReference type="SUPFAM" id="SSF56059">
    <property type="entry name" value="Glutathione synthetase ATP-binding domain-like"/>
    <property type="match status" value="1"/>
</dbReference>
<evidence type="ECO:0000259" key="2">
    <source>
        <dbReference type="PROSITE" id="PS50975"/>
    </source>
</evidence>
<dbReference type="EMBL" id="JXKG01000002">
    <property type="protein sequence ID" value="OJG16357.1"/>
    <property type="molecule type" value="Genomic_DNA"/>
</dbReference>
<dbReference type="STRING" id="317010.RU96_GL001099"/>
<feature type="domain" description="ATP-grasp" evidence="2">
    <location>
        <begin position="131"/>
        <end position="333"/>
    </location>
</feature>
<gene>
    <name evidence="3" type="ORF">RU96_GL001099</name>
</gene>
<accession>A0A1L8R9E1</accession>
<dbReference type="GO" id="GO:0046872">
    <property type="term" value="F:metal ion binding"/>
    <property type="evidence" value="ECO:0007669"/>
    <property type="project" value="InterPro"/>
</dbReference>
<dbReference type="Gene3D" id="3.30.470.20">
    <property type="entry name" value="ATP-grasp fold, B domain"/>
    <property type="match status" value="1"/>
</dbReference>
<comment type="caution">
    <text evidence="3">The sequence shown here is derived from an EMBL/GenBank/DDBJ whole genome shotgun (WGS) entry which is preliminary data.</text>
</comment>
<organism evidence="3 4">
    <name type="scientific">Enterococcus canintestini</name>
    <dbReference type="NCBI Taxonomy" id="317010"/>
    <lineage>
        <taxon>Bacteria</taxon>
        <taxon>Bacillati</taxon>
        <taxon>Bacillota</taxon>
        <taxon>Bacilli</taxon>
        <taxon>Lactobacillales</taxon>
        <taxon>Enterococcaceae</taxon>
        <taxon>Enterococcus</taxon>
    </lineage>
</organism>
<evidence type="ECO:0000313" key="4">
    <source>
        <dbReference type="Proteomes" id="UP000182835"/>
    </source>
</evidence>
<name>A0A1L8R9E1_9ENTE</name>
<keyword evidence="1" id="KW-0547">Nucleotide-binding</keyword>